<evidence type="ECO:0000259" key="3">
    <source>
        <dbReference type="PROSITE" id="PS50110"/>
    </source>
</evidence>
<dbReference type="EMBL" id="FZQA01000002">
    <property type="protein sequence ID" value="SNT72125.1"/>
    <property type="molecule type" value="Genomic_DNA"/>
</dbReference>
<dbReference type="PROSITE" id="PS50110">
    <property type="entry name" value="RESPONSE_REGULATORY"/>
    <property type="match status" value="1"/>
</dbReference>
<keyword evidence="5" id="KW-1185">Reference proteome</keyword>
<dbReference type="AlphaFoldDB" id="A0A239PPD1"/>
<dbReference type="InterPro" id="IPR011006">
    <property type="entry name" value="CheY-like_superfamily"/>
</dbReference>
<dbReference type="PANTHER" id="PTHR44591:SF23">
    <property type="entry name" value="CHEY SUBFAMILY"/>
    <property type="match status" value="1"/>
</dbReference>
<dbReference type="SMART" id="SM00448">
    <property type="entry name" value="REC"/>
    <property type="match status" value="1"/>
</dbReference>
<dbReference type="PANTHER" id="PTHR44591">
    <property type="entry name" value="STRESS RESPONSE REGULATOR PROTEIN 1"/>
    <property type="match status" value="1"/>
</dbReference>
<keyword evidence="1 2" id="KW-0597">Phosphoprotein</keyword>
<sequence>MTTVLLVDDDELFCASIKAGLEQKAYRVLVANDGESALRAVERDAPDVVVLDLFMPGMEGMETLQRMQRLRPQMPVYVVTGGGRSRLFELLDVAEGLGAAGTLRKPFTANDLIRLIEKKD</sequence>
<feature type="modified residue" description="4-aspartylphosphate" evidence="2">
    <location>
        <position position="52"/>
    </location>
</feature>
<evidence type="ECO:0000313" key="4">
    <source>
        <dbReference type="EMBL" id="SNT72125.1"/>
    </source>
</evidence>
<protein>
    <submittedName>
        <fullName evidence="4">Response regulator receiver domain-containing protein</fullName>
    </submittedName>
</protein>
<dbReference type="RefSeq" id="WP_143265945.1">
    <property type="nucleotide sequence ID" value="NZ_FZQA01000002.1"/>
</dbReference>
<dbReference type="GO" id="GO:0000160">
    <property type="term" value="P:phosphorelay signal transduction system"/>
    <property type="evidence" value="ECO:0007669"/>
    <property type="project" value="InterPro"/>
</dbReference>
<dbReference type="Gene3D" id="3.40.50.2300">
    <property type="match status" value="1"/>
</dbReference>
<dbReference type="InterPro" id="IPR001789">
    <property type="entry name" value="Sig_transdc_resp-reg_receiver"/>
</dbReference>
<proteinExistence type="predicted"/>
<accession>A0A239PPD1</accession>
<evidence type="ECO:0000313" key="5">
    <source>
        <dbReference type="Proteomes" id="UP000198346"/>
    </source>
</evidence>
<dbReference type="CDD" id="cd00156">
    <property type="entry name" value="REC"/>
    <property type="match status" value="1"/>
</dbReference>
<gene>
    <name evidence="4" type="ORF">SAMN06297382_1158</name>
</gene>
<name>A0A239PPD1_9PROT</name>
<dbReference type="Proteomes" id="UP000198346">
    <property type="component" value="Unassembled WGS sequence"/>
</dbReference>
<organism evidence="4 5">
    <name type="scientific">Amphiplicatus metriothermophilus</name>
    <dbReference type="NCBI Taxonomy" id="1519374"/>
    <lineage>
        <taxon>Bacteria</taxon>
        <taxon>Pseudomonadati</taxon>
        <taxon>Pseudomonadota</taxon>
        <taxon>Alphaproteobacteria</taxon>
        <taxon>Parvularculales</taxon>
        <taxon>Parvularculaceae</taxon>
        <taxon>Amphiplicatus</taxon>
    </lineage>
</organism>
<evidence type="ECO:0000256" key="1">
    <source>
        <dbReference type="ARBA" id="ARBA00022553"/>
    </source>
</evidence>
<dbReference type="InterPro" id="IPR050595">
    <property type="entry name" value="Bact_response_regulator"/>
</dbReference>
<evidence type="ECO:0000256" key="2">
    <source>
        <dbReference type="PROSITE-ProRule" id="PRU00169"/>
    </source>
</evidence>
<reference evidence="4 5" key="1">
    <citation type="submission" date="2017-07" db="EMBL/GenBank/DDBJ databases">
        <authorList>
            <person name="Sun Z.S."/>
            <person name="Albrecht U."/>
            <person name="Echele G."/>
            <person name="Lee C.C."/>
        </authorList>
    </citation>
    <scope>NUCLEOTIDE SEQUENCE [LARGE SCALE GENOMIC DNA]</scope>
    <source>
        <strain evidence="4 5">CGMCC 1.12710</strain>
    </source>
</reference>
<dbReference type="OrthoDB" id="5456285at2"/>
<dbReference type="SUPFAM" id="SSF52172">
    <property type="entry name" value="CheY-like"/>
    <property type="match status" value="1"/>
</dbReference>
<dbReference type="Pfam" id="PF00072">
    <property type="entry name" value="Response_reg"/>
    <property type="match status" value="1"/>
</dbReference>
<feature type="domain" description="Response regulatory" evidence="3">
    <location>
        <begin position="3"/>
        <end position="120"/>
    </location>
</feature>